<dbReference type="RefSeq" id="WP_023014730.1">
    <property type="nucleotide sequence ID" value="NZ_AXDY01000001.1"/>
</dbReference>
<keyword evidence="1" id="KW-0472">Membrane</keyword>
<feature type="transmembrane region" description="Helical" evidence="1">
    <location>
        <begin position="121"/>
        <end position="140"/>
    </location>
</feature>
<reference evidence="2 3" key="1">
    <citation type="journal article" date="2013" name="Genome Announc.">
        <title>Draft Genome Sequence of Staphylococcus simulans UMC-CNS-990, Isolated from a Case of Chronic Bovine Mastitis.</title>
        <authorList>
            <person name="Calcutt M.J."/>
            <person name="Foecking M.F."/>
            <person name="Hsieh H.Y."/>
            <person name="Perry J."/>
            <person name="Stewart G.C."/>
            <person name="Middleton J.R."/>
        </authorList>
    </citation>
    <scope>NUCLEOTIDE SEQUENCE [LARGE SCALE GENOMIC DNA]</scope>
    <source>
        <strain evidence="2 3">UMC-CNS-990</strain>
    </source>
</reference>
<dbReference type="PANTHER" id="PTHR38454">
    <property type="entry name" value="INTEGRAL MEMBRANE PROTEIN-RELATED"/>
    <property type="match status" value="1"/>
</dbReference>
<dbReference type="Proteomes" id="UP000017131">
    <property type="component" value="Unassembled WGS sequence"/>
</dbReference>
<dbReference type="EMBL" id="AXDY01000001">
    <property type="protein sequence ID" value="ERS94515.1"/>
    <property type="molecule type" value="Genomic_DNA"/>
</dbReference>
<feature type="transmembrane region" description="Helical" evidence="1">
    <location>
        <begin position="353"/>
        <end position="373"/>
    </location>
</feature>
<keyword evidence="1" id="KW-0812">Transmembrane</keyword>
<keyword evidence="1" id="KW-1133">Transmembrane helix</keyword>
<dbReference type="PANTHER" id="PTHR38454:SF1">
    <property type="entry name" value="INTEGRAL MEMBRANE PROTEIN"/>
    <property type="match status" value="1"/>
</dbReference>
<feature type="transmembrane region" description="Helical" evidence="1">
    <location>
        <begin position="380"/>
        <end position="398"/>
    </location>
</feature>
<feature type="transmembrane region" description="Helical" evidence="1">
    <location>
        <begin position="146"/>
        <end position="164"/>
    </location>
</feature>
<feature type="transmembrane region" description="Helical" evidence="1">
    <location>
        <begin position="322"/>
        <end position="341"/>
    </location>
</feature>
<feature type="transmembrane region" description="Helical" evidence="1">
    <location>
        <begin position="195"/>
        <end position="222"/>
    </location>
</feature>
<feature type="transmembrane region" description="Helical" evidence="1">
    <location>
        <begin position="429"/>
        <end position="449"/>
    </location>
</feature>
<dbReference type="Pfam" id="PF09586">
    <property type="entry name" value="YfhO"/>
    <property type="match status" value="1"/>
</dbReference>
<accession>A0ABN0PFT2</accession>
<evidence type="ECO:0000313" key="3">
    <source>
        <dbReference type="Proteomes" id="UP000017131"/>
    </source>
</evidence>
<organism evidence="2 3">
    <name type="scientific">Staphylococcus simulans UMC-CNS-990</name>
    <dbReference type="NCBI Taxonomy" id="1405498"/>
    <lineage>
        <taxon>Bacteria</taxon>
        <taxon>Bacillati</taxon>
        <taxon>Bacillota</taxon>
        <taxon>Bacilli</taxon>
        <taxon>Bacillales</taxon>
        <taxon>Staphylococcaceae</taxon>
        <taxon>Staphylococcus</taxon>
    </lineage>
</organism>
<sequence>MRRDHPMLKRFLLILLLSIALTTLVFIPFFMNAAKGIAFISKGDGFSQLVPFQKYLYHQYTHFRSFYDVSFGLGGDYTKGLSYYYATSPLLLLYFGIVYIGEQLFNLPAHSIQFWAANQIFLSYIRVVFTVLTSIYFFRYLNSNRFFVILATLMYAISVVTIYFNFTWSFYGDVLILLPLSLLGLERFFQARKIGLFIFAIAVTLFSNFYFSYYEFIILSFYTLYRIIGPYHKDIVQRVQKLYLLIIAAVLSLMIASLGFYTGVSAVMANDRQINPNLTLSLLIDFKEKYHMFSDGFYITISTLTFIALFAFRLYKHYFYRLFAILTWIMLIGSLTPYFDSFFNGFSLPARRWVYILGLSSSVLIALFLLHLSEVSIKQYLYTALGCVVVMLYMYTQYDGNNTWMWVTLVLMIFLFICLYQPHLLKRKATYIAIVLLVFIQQLVMIQNYHDTHMSIYERPIASMKEDNYNNAKLQHKFDQLQREKDPFSRIEYLSFPAQNSPLIYGFRGIALYSSLFNGDILNYYDKTMQIAQPIDKNSNYRFLGNRANLMALWNVQDRFKNPIDHNRPYGFEPQSTIKGKKNKYKHSASTIDYPATHITDKVYDNKKLKTPIEKEHAMLKGVVLDDATPATHKTEHNINYKDQIQEEADDARWNKTDETLKVKEKNGGIDYTLPKSMTDKYKDLYFEIELELQSPDKPHRVKLNEFTQNRSSLGYSYRRVVNPLTIRIKADDKVRLNLPKGNYRYKLKGVYGEDYQALKTASRSVDRVKIKSTSHGYTFTKQPQDHGYLVIPTPYEKGMHATIDGKEAEVKKGNGIETVIPVKKGQKHIQLSYTPPYLYPLLILSGIGLILAIGFTWFVRHKTK</sequence>
<proteinExistence type="predicted"/>
<gene>
    <name evidence="2" type="ORF">SSIM_00045</name>
</gene>
<evidence type="ECO:0000256" key="1">
    <source>
        <dbReference type="SAM" id="Phobius"/>
    </source>
</evidence>
<comment type="caution">
    <text evidence="2">The sequence shown here is derived from an EMBL/GenBank/DDBJ whole genome shotgun (WGS) entry which is preliminary data.</text>
</comment>
<feature type="transmembrane region" description="Helical" evidence="1">
    <location>
        <begin position="296"/>
        <end position="315"/>
    </location>
</feature>
<evidence type="ECO:0000313" key="2">
    <source>
        <dbReference type="EMBL" id="ERS94515.1"/>
    </source>
</evidence>
<feature type="transmembrane region" description="Helical" evidence="1">
    <location>
        <begin position="242"/>
        <end position="261"/>
    </location>
</feature>
<feature type="transmembrane region" description="Helical" evidence="1">
    <location>
        <begin position="82"/>
        <end position="100"/>
    </location>
</feature>
<evidence type="ECO:0008006" key="4">
    <source>
        <dbReference type="Google" id="ProtNLM"/>
    </source>
</evidence>
<feature type="transmembrane region" description="Helical" evidence="1">
    <location>
        <begin position="838"/>
        <end position="860"/>
    </location>
</feature>
<feature type="transmembrane region" description="Helical" evidence="1">
    <location>
        <begin position="404"/>
        <end position="422"/>
    </location>
</feature>
<name>A0ABN0PFT2_STASI</name>
<keyword evidence="3" id="KW-1185">Reference proteome</keyword>
<protein>
    <recommendedName>
        <fullName evidence="4">Integral membrane protein</fullName>
    </recommendedName>
</protein>
<dbReference type="InterPro" id="IPR018580">
    <property type="entry name" value="Uncharacterised_YfhO"/>
</dbReference>